<reference evidence="2 3" key="1">
    <citation type="submission" date="2016-01" db="EMBL/GenBank/DDBJ databases">
        <title>The new phylogeny of the genus Mycobacterium.</title>
        <authorList>
            <person name="Tarcisio F."/>
            <person name="Conor M."/>
            <person name="Antonella G."/>
            <person name="Elisabetta G."/>
            <person name="Giulia F.S."/>
            <person name="Sara T."/>
            <person name="Anna F."/>
            <person name="Clotilde B."/>
            <person name="Roberto B."/>
            <person name="Veronica D.S."/>
            <person name="Fabio R."/>
            <person name="Monica P."/>
            <person name="Olivier J."/>
            <person name="Enrico T."/>
            <person name="Nicola S."/>
        </authorList>
    </citation>
    <scope>NUCLEOTIDE SEQUENCE [LARGE SCALE GENOMIC DNA]</scope>
    <source>
        <strain evidence="2 3">DSM 45176</strain>
    </source>
</reference>
<evidence type="ECO:0000313" key="2">
    <source>
        <dbReference type="EMBL" id="ORW87847.1"/>
    </source>
</evidence>
<name>A0A1X2DHZ8_9MYCO</name>
<dbReference type="InterPro" id="IPR029058">
    <property type="entry name" value="AB_hydrolase_fold"/>
</dbReference>
<feature type="region of interest" description="Disordered" evidence="1">
    <location>
        <begin position="26"/>
        <end position="50"/>
    </location>
</feature>
<dbReference type="GeneID" id="93497835"/>
<gene>
    <name evidence="2" type="ORF">AWC22_00015</name>
</gene>
<comment type="caution">
    <text evidence="2">The sequence shown here is derived from an EMBL/GenBank/DDBJ whole genome shotgun (WGS) entry which is preliminary data.</text>
</comment>
<dbReference type="Proteomes" id="UP000193087">
    <property type="component" value="Unassembled WGS sequence"/>
</dbReference>
<proteinExistence type="predicted"/>
<keyword evidence="3" id="KW-1185">Reference proteome</keyword>
<dbReference type="SUPFAM" id="SSF53474">
    <property type="entry name" value="alpha/beta-Hydrolases"/>
    <property type="match status" value="1"/>
</dbReference>
<organism evidence="2 3">
    <name type="scientific">Mycobacterium riyadhense</name>
    <dbReference type="NCBI Taxonomy" id="486698"/>
    <lineage>
        <taxon>Bacteria</taxon>
        <taxon>Bacillati</taxon>
        <taxon>Actinomycetota</taxon>
        <taxon>Actinomycetes</taxon>
        <taxon>Mycobacteriales</taxon>
        <taxon>Mycobacteriaceae</taxon>
        <taxon>Mycobacterium</taxon>
    </lineage>
</organism>
<protein>
    <submittedName>
        <fullName evidence="2">Uncharacterized protein</fullName>
    </submittedName>
</protein>
<dbReference type="RefSeq" id="WP_085248165.1">
    <property type="nucleotide sequence ID" value="NZ_JACKSL010000158.1"/>
</dbReference>
<accession>A0A1X2DHZ8</accession>
<dbReference type="EMBL" id="LQPQ01000001">
    <property type="protein sequence ID" value="ORW87847.1"/>
    <property type="molecule type" value="Genomic_DNA"/>
</dbReference>
<evidence type="ECO:0000313" key="3">
    <source>
        <dbReference type="Proteomes" id="UP000193087"/>
    </source>
</evidence>
<dbReference type="AlphaFoldDB" id="A0A1X2DHZ8"/>
<dbReference type="Gene3D" id="3.40.50.1820">
    <property type="entry name" value="alpha/beta hydrolase"/>
    <property type="match status" value="1"/>
</dbReference>
<sequence>MSVGLRSVAGIARTRLVPAVGETGKHAGQASISEQKPCAGGIGDRAETSDRAVGQSRMVHRVVYTRDGVRIAAYDSGPADAAQTIVLLHGLCLSSQSWSATADLLLALLGASVHARDF</sequence>
<evidence type="ECO:0000256" key="1">
    <source>
        <dbReference type="SAM" id="MobiDB-lite"/>
    </source>
</evidence>